<evidence type="ECO:0000313" key="2">
    <source>
        <dbReference type="EMBL" id="PNH02493.1"/>
    </source>
</evidence>
<feature type="compositionally biased region" description="Basic and acidic residues" evidence="1">
    <location>
        <begin position="161"/>
        <end position="170"/>
    </location>
</feature>
<comment type="caution">
    <text evidence="2">The sequence shown here is derived from an EMBL/GenBank/DDBJ whole genome shotgun (WGS) entry which is preliminary data.</text>
</comment>
<gene>
    <name evidence="2" type="ORF">TSOC_011523</name>
</gene>
<feature type="compositionally biased region" description="Low complexity" evidence="1">
    <location>
        <begin position="109"/>
        <end position="118"/>
    </location>
</feature>
<protein>
    <submittedName>
        <fullName evidence="2">Uncharacterized protein</fullName>
    </submittedName>
</protein>
<dbReference type="Proteomes" id="UP000236333">
    <property type="component" value="Unassembled WGS sequence"/>
</dbReference>
<feature type="region of interest" description="Disordered" evidence="1">
    <location>
        <begin position="109"/>
        <end position="190"/>
    </location>
</feature>
<feature type="compositionally biased region" description="Polar residues" evidence="1">
    <location>
        <begin position="143"/>
        <end position="156"/>
    </location>
</feature>
<evidence type="ECO:0000313" key="3">
    <source>
        <dbReference type="Proteomes" id="UP000236333"/>
    </source>
</evidence>
<keyword evidence="3" id="KW-1185">Reference proteome</keyword>
<dbReference type="OrthoDB" id="415023at2759"/>
<proteinExistence type="predicted"/>
<feature type="region of interest" description="Disordered" evidence="1">
    <location>
        <begin position="1"/>
        <end position="50"/>
    </location>
</feature>
<feature type="compositionally biased region" description="Gly residues" evidence="1">
    <location>
        <begin position="119"/>
        <end position="135"/>
    </location>
</feature>
<dbReference type="EMBL" id="PGGS01000646">
    <property type="protein sequence ID" value="PNH02493.1"/>
    <property type="molecule type" value="Genomic_DNA"/>
</dbReference>
<name>A0A2J7ZQE5_9CHLO</name>
<sequence>MPFSHARTLTPGFGSTASVLLQQQPCTDSKGAGEAAAGPRKEESKGSRPGNAVDWELVGYLSYEPEVRKLEREIFLTYIAPIHYNSIRRKSSLKTMALRVSRSLRRLSSNGLGRTTSGGEAGGAGGVGGAGGSGSGASLASPPRSNLASPSRSSVASPLRGSEDSGRERGGGGGGSTRLAVGAVGQPVGA</sequence>
<evidence type="ECO:0000256" key="1">
    <source>
        <dbReference type="SAM" id="MobiDB-lite"/>
    </source>
</evidence>
<dbReference type="AlphaFoldDB" id="A0A2J7ZQE5"/>
<accession>A0A2J7ZQE5</accession>
<organism evidence="2 3">
    <name type="scientific">Tetrabaena socialis</name>
    <dbReference type="NCBI Taxonomy" id="47790"/>
    <lineage>
        <taxon>Eukaryota</taxon>
        <taxon>Viridiplantae</taxon>
        <taxon>Chlorophyta</taxon>
        <taxon>core chlorophytes</taxon>
        <taxon>Chlorophyceae</taxon>
        <taxon>CS clade</taxon>
        <taxon>Chlamydomonadales</taxon>
        <taxon>Tetrabaenaceae</taxon>
        <taxon>Tetrabaena</taxon>
    </lineage>
</organism>
<feature type="compositionally biased region" description="Polar residues" evidence="1">
    <location>
        <begin position="13"/>
        <end position="27"/>
    </location>
</feature>
<reference evidence="2 3" key="1">
    <citation type="journal article" date="2017" name="Mol. Biol. Evol.">
        <title>The 4-celled Tetrabaena socialis nuclear genome reveals the essential components for genetic control of cell number at the origin of multicellularity in the volvocine lineage.</title>
        <authorList>
            <person name="Featherston J."/>
            <person name="Arakaki Y."/>
            <person name="Hanschen E.R."/>
            <person name="Ferris P.J."/>
            <person name="Michod R.E."/>
            <person name="Olson B.J.S.C."/>
            <person name="Nozaki H."/>
            <person name="Durand P.M."/>
        </authorList>
    </citation>
    <scope>NUCLEOTIDE SEQUENCE [LARGE SCALE GENOMIC DNA]</scope>
    <source>
        <strain evidence="2 3">NIES-571</strain>
    </source>
</reference>